<dbReference type="Proteomes" id="UP000295325">
    <property type="component" value="Unassembled WGS sequence"/>
</dbReference>
<sequence>MTNINCSADCIHQYNGKCSLNHVVITANVIGYGSDCAYFSPRDKYENTPPKKK</sequence>
<name>A0A4R7KPB3_9CLOT</name>
<evidence type="ECO:0000313" key="2">
    <source>
        <dbReference type="Proteomes" id="UP000295325"/>
    </source>
</evidence>
<evidence type="ECO:0008006" key="3">
    <source>
        <dbReference type="Google" id="ProtNLM"/>
    </source>
</evidence>
<reference evidence="1 2" key="1">
    <citation type="submission" date="2019-03" db="EMBL/GenBank/DDBJ databases">
        <title>Genomic Encyclopedia of Type Strains, Phase IV (KMG-IV): sequencing the most valuable type-strain genomes for metagenomic binning, comparative biology and taxonomic classification.</title>
        <authorList>
            <person name="Goeker M."/>
        </authorList>
    </citation>
    <scope>NUCLEOTIDE SEQUENCE [LARGE SCALE GENOMIC DNA]</scope>
    <source>
        <strain evidence="1 2">DSM 24455</strain>
    </source>
</reference>
<dbReference type="RefSeq" id="WP_133628216.1">
    <property type="nucleotide sequence ID" value="NZ_SOAZ01000011.1"/>
</dbReference>
<dbReference type="OrthoDB" id="1707754at2"/>
<dbReference type="AlphaFoldDB" id="A0A4R7KPB3"/>
<gene>
    <name evidence="1" type="ORF">EDD71_11151</name>
</gene>
<proteinExistence type="predicted"/>
<comment type="caution">
    <text evidence="1">The sequence shown here is derived from an EMBL/GenBank/DDBJ whole genome shotgun (WGS) entry which is preliminary data.</text>
</comment>
<protein>
    <recommendedName>
        <fullName evidence="3">Hydroxymyristoyl-ACP dehydratase</fullName>
    </recommendedName>
</protein>
<accession>A0A4R7KPB3</accession>
<evidence type="ECO:0000313" key="1">
    <source>
        <dbReference type="EMBL" id="TDT58416.1"/>
    </source>
</evidence>
<organism evidence="1 2">
    <name type="scientific">Fonticella tunisiensis</name>
    <dbReference type="NCBI Taxonomy" id="1096341"/>
    <lineage>
        <taxon>Bacteria</taxon>
        <taxon>Bacillati</taxon>
        <taxon>Bacillota</taxon>
        <taxon>Clostridia</taxon>
        <taxon>Eubacteriales</taxon>
        <taxon>Clostridiaceae</taxon>
        <taxon>Fonticella</taxon>
    </lineage>
</organism>
<dbReference type="EMBL" id="SOAZ01000011">
    <property type="protein sequence ID" value="TDT58416.1"/>
    <property type="molecule type" value="Genomic_DNA"/>
</dbReference>
<keyword evidence="2" id="KW-1185">Reference proteome</keyword>